<evidence type="ECO:0000313" key="3">
    <source>
        <dbReference type="Proteomes" id="UP000403266"/>
    </source>
</evidence>
<comment type="caution">
    <text evidence="2">The sequence shown here is derived from an EMBL/GenBank/DDBJ whole genome shotgun (WGS) entry which is preliminary data.</text>
</comment>
<keyword evidence="3" id="KW-1185">Reference proteome</keyword>
<dbReference type="GO" id="GO:0051920">
    <property type="term" value="F:peroxiredoxin activity"/>
    <property type="evidence" value="ECO:0007669"/>
    <property type="project" value="InterPro"/>
</dbReference>
<dbReference type="PANTHER" id="PTHR35446">
    <property type="entry name" value="SI:CH211-175M2.5"/>
    <property type="match status" value="1"/>
</dbReference>
<dbReference type="AlphaFoldDB" id="A0A5N7MFC2"/>
<dbReference type="RefSeq" id="WP_152711456.1">
    <property type="nucleotide sequence ID" value="NZ_VOSJ01000025.1"/>
</dbReference>
<protein>
    <submittedName>
        <fullName evidence="2">Carboxymuconolactone decarboxylase family protein</fullName>
    </submittedName>
</protein>
<evidence type="ECO:0000259" key="1">
    <source>
        <dbReference type="Pfam" id="PF02627"/>
    </source>
</evidence>
<accession>A0A5N7MFC2</accession>
<dbReference type="Pfam" id="PF02627">
    <property type="entry name" value="CMD"/>
    <property type="match status" value="1"/>
</dbReference>
<dbReference type="InterPro" id="IPR004675">
    <property type="entry name" value="AhpD_core"/>
</dbReference>
<reference evidence="2 3" key="1">
    <citation type="journal article" date="2019" name="Syst. Appl. Microbiol.">
        <title>Microvirga tunisiensis sp. nov., a root nodule symbiotic bacterium isolated from Lupinus micranthus and L. luteus grown in Northern Tunisia.</title>
        <authorList>
            <person name="Msaddak A."/>
            <person name="Rejili M."/>
            <person name="Duran D."/>
            <person name="Mars M."/>
            <person name="Palacios J.M."/>
            <person name="Ruiz-Argueso T."/>
            <person name="Rey L."/>
            <person name="Imperial J."/>
        </authorList>
    </citation>
    <scope>NUCLEOTIDE SEQUENCE [LARGE SCALE GENOMIC DNA]</scope>
    <source>
        <strain evidence="2 3">Lmie10</strain>
    </source>
</reference>
<proteinExistence type="predicted"/>
<gene>
    <name evidence="2" type="ORF">FS320_10715</name>
</gene>
<feature type="domain" description="Carboxymuconolactone decarboxylase-like" evidence="1">
    <location>
        <begin position="41"/>
        <end position="102"/>
    </location>
</feature>
<dbReference type="PANTHER" id="PTHR35446:SF3">
    <property type="entry name" value="CMD DOMAIN-CONTAINING PROTEIN"/>
    <property type="match status" value="1"/>
</dbReference>
<dbReference type="Gene3D" id="1.20.1290.10">
    <property type="entry name" value="AhpD-like"/>
    <property type="match status" value="1"/>
</dbReference>
<organism evidence="2 3">
    <name type="scientific">Microvirga tunisiensis</name>
    <dbReference type="NCBI Taxonomy" id="2108360"/>
    <lineage>
        <taxon>Bacteria</taxon>
        <taxon>Pseudomonadati</taxon>
        <taxon>Pseudomonadota</taxon>
        <taxon>Alphaproteobacteria</taxon>
        <taxon>Hyphomicrobiales</taxon>
        <taxon>Methylobacteriaceae</taxon>
        <taxon>Microvirga</taxon>
    </lineage>
</organism>
<dbReference type="OrthoDB" id="9808310at2"/>
<sequence length="183" mass="19028">MSRIPALDPAQVDPKAKPLLDAVQKSIGMTPNLYKVAAQSPAALEGLLGLSGALAKGRLNARLWEAIALAVAEVNGCDYCLSAHTAIGKSLGLSDSDIGAARHGHTGNPKDAAIIGFARTVVHNRGLVSDTDLAQLRKVGFNDGEIVEAVAHVVVNIFTNYLNHVAGTDIDFPITHAHVVAAA</sequence>
<dbReference type="Proteomes" id="UP000403266">
    <property type="component" value="Unassembled WGS sequence"/>
</dbReference>
<dbReference type="EMBL" id="VOSK01000029">
    <property type="protein sequence ID" value="MPR25691.1"/>
    <property type="molecule type" value="Genomic_DNA"/>
</dbReference>
<name>A0A5N7MFC2_9HYPH</name>
<dbReference type="NCBIfam" id="TIGR00778">
    <property type="entry name" value="ahpD_dom"/>
    <property type="match status" value="1"/>
</dbReference>
<evidence type="ECO:0000313" key="2">
    <source>
        <dbReference type="EMBL" id="MPR25691.1"/>
    </source>
</evidence>
<dbReference type="SUPFAM" id="SSF69118">
    <property type="entry name" value="AhpD-like"/>
    <property type="match status" value="1"/>
</dbReference>
<dbReference type="InterPro" id="IPR029032">
    <property type="entry name" value="AhpD-like"/>
</dbReference>
<dbReference type="InterPro" id="IPR003779">
    <property type="entry name" value="CMD-like"/>
</dbReference>